<dbReference type="Gene3D" id="3.40.50.720">
    <property type="entry name" value="NAD(P)-binding Rossmann-like Domain"/>
    <property type="match status" value="1"/>
</dbReference>
<evidence type="ECO:0000259" key="3">
    <source>
        <dbReference type="SMART" id="SM00822"/>
    </source>
</evidence>
<dbReference type="PRINTS" id="PR00080">
    <property type="entry name" value="SDRFAMILY"/>
</dbReference>
<evidence type="ECO:0000313" key="4">
    <source>
        <dbReference type="EMBL" id="QEG24914.1"/>
    </source>
</evidence>
<dbReference type="GO" id="GO:0006633">
    <property type="term" value="P:fatty acid biosynthetic process"/>
    <property type="evidence" value="ECO:0007669"/>
    <property type="project" value="TreeGrafter"/>
</dbReference>
<dbReference type="PRINTS" id="PR00081">
    <property type="entry name" value="GDHRDH"/>
</dbReference>
<dbReference type="GO" id="GO:0048038">
    <property type="term" value="F:quinone binding"/>
    <property type="evidence" value="ECO:0007669"/>
    <property type="project" value="TreeGrafter"/>
</dbReference>
<accession>A0A5B9PF78</accession>
<dbReference type="OrthoDB" id="9803333at2"/>
<dbReference type="PANTHER" id="PTHR42760">
    <property type="entry name" value="SHORT-CHAIN DEHYDROGENASES/REDUCTASES FAMILY MEMBER"/>
    <property type="match status" value="1"/>
</dbReference>
<proteinExistence type="inferred from homology"/>
<dbReference type="AlphaFoldDB" id="A0A5B9PF78"/>
<evidence type="ECO:0000313" key="5">
    <source>
        <dbReference type="Proteomes" id="UP000322214"/>
    </source>
</evidence>
<dbReference type="InterPro" id="IPR036291">
    <property type="entry name" value="NAD(P)-bd_dom_sf"/>
</dbReference>
<gene>
    <name evidence="4" type="primary">fabG_8</name>
    <name evidence="4" type="ORF">MFFC18_48370</name>
</gene>
<dbReference type="EC" id="1.1.1.100" evidence="4"/>
<dbReference type="RefSeq" id="WP_075084442.1">
    <property type="nucleotide sequence ID" value="NZ_CP042912.1"/>
</dbReference>
<name>A0A5B9PF78_9BACT</name>
<evidence type="ECO:0000256" key="1">
    <source>
        <dbReference type="ARBA" id="ARBA00006484"/>
    </source>
</evidence>
<dbReference type="FunFam" id="3.40.50.720:FF:000084">
    <property type="entry name" value="Short-chain dehydrogenase reductase"/>
    <property type="match status" value="1"/>
</dbReference>
<dbReference type="PROSITE" id="PS00061">
    <property type="entry name" value="ADH_SHORT"/>
    <property type="match status" value="1"/>
</dbReference>
<dbReference type="Pfam" id="PF13561">
    <property type="entry name" value="adh_short_C2"/>
    <property type="match status" value="1"/>
</dbReference>
<dbReference type="KEGG" id="mff:MFFC18_48370"/>
<sequence>MSKRVALVTGGGRGIGFGICEKLAAEGFDLVLSGRSDASKVFDAVSKLEGLGAEVLYCSGDVSSAEDRAAMLKEIDRRFGRLDVLVNNAGVAPKERADILEATEDSFEWIMKINLQGPYFLTQACANWMVEQKQANENFEGCIINIGSISATVVSPNRGDYCISKAGMGMMSSLFAARLGEFSIPVFEIRPGIIKTNMTSGVTEKYDNLINNTELLVEKRWGVPEDIGKLAAAMARGDMPYASGQVIYVDGGLTMNRL</sequence>
<dbReference type="GO" id="GO:0004316">
    <property type="term" value="F:3-oxoacyl-[acyl-carrier-protein] reductase (NADPH) activity"/>
    <property type="evidence" value="ECO:0007669"/>
    <property type="project" value="UniProtKB-EC"/>
</dbReference>
<dbReference type="SUPFAM" id="SSF51735">
    <property type="entry name" value="NAD(P)-binding Rossmann-fold domains"/>
    <property type="match status" value="1"/>
</dbReference>
<dbReference type="Proteomes" id="UP000322214">
    <property type="component" value="Chromosome"/>
</dbReference>
<comment type="similarity">
    <text evidence="1">Belongs to the short-chain dehydrogenases/reductases (SDR) family.</text>
</comment>
<protein>
    <submittedName>
        <fullName evidence="4">3-oxoacyl-[acyl-carrier-protein] reductase FabG</fullName>
        <ecNumber evidence="4">1.1.1.100</ecNumber>
    </submittedName>
</protein>
<feature type="domain" description="Ketoreductase" evidence="3">
    <location>
        <begin position="4"/>
        <end position="190"/>
    </location>
</feature>
<dbReference type="NCBIfam" id="NF009386">
    <property type="entry name" value="PRK12745.1"/>
    <property type="match status" value="1"/>
</dbReference>
<dbReference type="STRING" id="980251.GCA_001642875_01640"/>
<dbReference type="EMBL" id="CP042912">
    <property type="protein sequence ID" value="QEG24914.1"/>
    <property type="molecule type" value="Genomic_DNA"/>
</dbReference>
<dbReference type="PANTHER" id="PTHR42760:SF133">
    <property type="entry name" value="3-OXOACYL-[ACYL-CARRIER-PROTEIN] REDUCTASE"/>
    <property type="match status" value="1"/>
</dbReference>
<dbReference type="SMART" id="SM00822">
    <property type="entry name" value="PKS_KR"/>
    <property type="match status" value="1"/>
</dbReference>
<organism evidence="4 5">
    <name type="scientific">Mariniblastus fucicola</name>
    <dbReference type="NCBI Taxonomy" id="980251"/>
    <lineage>
        <taxon>Bacteria</taxon>
        <taxon>Pseudomonadati</taxon>
        <taxon>Planctomycetota</taxon>
        <taxon>Planctomycetia</taxon>
        <taxon>Pirellulales</taxon>
        <taxon>Pirellulaceae</taxon>
        <taxon>Mariniblastus</taxon>
    </lineage>
</organism>
<evidence type="ECO:0000256" key="2">
    <source>
        <dbReference type="ARBA" id="ARBA00023002"/>
    </source>
</evidence>
<keyword evidence="2 4" id="KW-0560">Oxidoreductase</keyword>
<keyword evidence="5" id="KW-1185">Reference proteome</keyword>
<reference evidence="4 5" key="1">
    <citation type="submission" date="2019-08" db="EMBL/GenBank/DDBJ databases">
        <title>Deep-cultivation of Planctomycetes and their phenomic and genomic characterization uncovers novel biology.</title>
        <authorList>
            <person name="Wiegand S."/>
            <person name="Jogler M."/>
            <person name="Boedeker C."/>
            <person name="Pinto D."/>
            <person name="Vollmers J."/>
            <person name="Rivas-Marin E."/>
            <person name="Kohn T."/>
            <person name="Peeters S.H."/>
            <person name="Heuer A."/>
            <person name="Rast P."/>
            <person name="Oberbeckmann S."/>
            <person name="Bunk B."/>
            <person name="Jeske O."/>
            <person name="Meyerdierks A."/>
            <person name="Storesund J.E."/>
            <person name="Kallscheuer N."/>
            <person name="Luecker S."/>
            <person name="Lage O.M."/>
            <person name="Pohl T."/>
            <person name="Merkel B.J."/>
            <person name="Hornburger P."/>
            <person name="Mueller R.-W."/>
            <person name="Bruemmer F."/>
            <person name="Labrenz M."/>
            <person name="Spormann A.M."/>
            <person name="Op den Camp H."/>
            <person name="Overmann J."/>
            <person name="Amann R."/>
            <person name="Jetten M.S.M."/>
            <person name="Mascher T."/>
            <person name="Medema M.H."/>
            <person name="Devos D.P."/>
            <person name="Kaster A.-K."/>
            <person name="Ovreas L."/>
            <person name="Rohde M."/>
            <person name="Galperin M.Y."/>
            <person name="Jogler C."/>
        </authorList>
    </citation>
    <scope>NUCLEOTIDE SEQUENCE [LARGE SCALE GENOMIC DNA]</scope>
    <source>
        <strain evidence="4 5">FC18</strain>
    </source>
</reference>
<dbReference type="InterPro" id="IPR002347">
    <property type="entry name" value="SDR_fam"/>
</dbReference>
<dbReference type="InterPro" id="IPR057326">
    <property type="entry name" value="KR_dom"/>
</dbReference>
<dbReference type="InterPro" id="IPR020904">
    <property type="entry name" value="Sc_DH/Rdtase_CS"/>
</dbReference>